<dbReference type="Pfam" id="PF00248">
    <property type="entry name" value="Aldo_ket_red"/>
    <property type="match status" value="1"/>
</dbReference>
<proteinExistence type="inferred from homology"/>
<feature type="domain" description="NADP-dependent oxidoreductase" evidence="3">
    <location>
        <begin position="2"/>
        <end position="52"/>
    </location>
</feature>
<dbReference type="EMBL" id="NDHI03003525">
    <property type="protein sequence ID" value="PNJ27177.1"/>
    <property type="molecule type" value="Genomic_DNA"/>
</dbReference>
<organism evidence="4">
    <name type="scientific">Pongo abelii</name>
    <name type="common">Sumatran orangutan</name>
    <name type="synonym">Pongo pygmaeus abelii</name>
    <dbReference type="NCBI Taxonomy" id="9601"/>
    <lineage>
        <taxon>Eukaryota</taxon>
        <taxon>Metazoa</taxon>
        <taxon>Chordata</taxon>
        <taxon>Craniata</taxon>
        <taxon>Vertebrata</taxon>
        <taxon>Euteleostomi</taxon>
        <taxon>Mammalia</taxon>
        <taxon>Eutheria</taxon>
        <taxon>Euarchontoglires</taxon>
        <taxon>Primates</taxon>
        <taxon>Haplorrhini</taxon>
        <taxon>Catarrhini</taxon>
        <taxon>Hominidae</taxon>
        <taxon>Pongo</taxon>
    </lineage>
</organism>
<dbReference type="GO" id="GO:0016491">
    <property type="term" value="F:oxidoreductase activity"/>
    <property type="evidence" value="ECO:0007669"/>
    <property type="project" value="UniProtKB-KW"/>
</dbReference>
<dbReference type="InterPro" id="IPR036812">
    <property type="entry name" value="NAD(P)_OxRdtase_dom_sf"/>
</dbReference>
<accession>A0A2J8T2C6</accession>
<gene>
    <name evidence="4" type="ORF">CR201_G0038222</name>
</gene>
<dbReference type="PANTHER" id="PTHR43364:SF4">
    <property type="entry name" value="NAD(P)-LINKED OXIDOREDUCTASE SUPERFAMILY PROTEIN"/>
    <property type="match status" value="1"/>
</dbReference>
<dbReference type="InterPro" id="IPR050523">
    <property type="entry name" value="AKR_Detox_Biosynth"/>
</dbReference>
<dbReference type="Gene3D" id="3.20.20.100">
    <property type="entry name" value="NADP-dependent oxidoreductase domain"/>
    <property type="match status" value="1"/>
</dbReference>
<evidence type="ECO:0000313" key="4">
    <source>
        <dbReference type="EMBL" id="PNJ27177.1"/>
    </source>
</evidence>
<feature type="non-terminal residue" evidence="4">
    <location>
        <position position="1"/>
    </location>
</feature>
<sequence length="55" mass="6082">GTPVEETLRACHQLHQEGKFVELGLSNYASWEVAEICTLCKSNGWILPTVYQGAC</sequence>
<dbReference type="SUPFAM" id="SSF51430">
    <property type="entry name" value="NAD(P)-linked oxidoreductase"/>
    <property type="match status" value="1"/>
</dbReference>
<evidence type="ECO:0000256" key="1">
    <source>
        <dbReference type="ARBA" id="ARBA00023002"/>
    </source>
</evidence>
<keyword evidence="1" id="KW-0560">Oxidoreductase</keyword>
<evidence type="ECO:0000259" key="3">
    <source>
        <dbReference type="Pfam" id="PF00248"/>
    </source>
</evidence>
<comment type="caution">
    <text evidence="4">The sequence shown here is derived from an EMBL/GenBank/DDBJ whole genome shotgun (WGS) entry which is preliminary data.</text>
</comment>
<reference evidence="4" key="1">
    <citation type="submission" date="2017-12" db="EMBL/GenBank/DDBJ databases">
        <title>High-resolution comparative analysis of great ape genomes.</title>
        <authorList>
            <person name="Pollen A."/>
            <person name="Hastie A."/>
            <person name="Hormozdiari F."/>
            <person name="Dougherty M."/>
            <person name="Liu R."/>
            <person name="Chaisson M."/>
            <person name="Hoppe E."/>
            <person name="Hill C."/>
            <person name="Pang A."/>
            <person name="Hillier L."/>
            <person name="Baker C."/>
            <person name="Armstrong J."/>
            <person name="Shendure J."/>
            <person name="Paten B."/>
            <person name="Wilson R."/>
            <person name="Chao H."/>
            <person name="Schneider V."/>
            <person name="Ventura M."/>
            <person name="Kronenberg Z."/>
            <person name="Murali S."/>
            <person name="Gordon D."/>
            <person name="Cantsilieris S."/>
            <person name="Munson K."/>
            <person name="Nelson B."/>
            <person name="Raja A."/>
            <person name="Underwood J."/>
            <person name="Diekhans M."/>
            <person name="Fiddes I."/>
            <person name="Haussler D."/>
            <person name="Eichler E."/>
        </authorList>
    </citation>
    <scope>NUCLEOTIDE SEQUENCE [LARGE SCALE GENOMIC DNA]</scope>
    <source>
        <strain evidence="4">Susie</strain>
    </source>
</reference>
<dbReference type="InterPro" id="IPR023210">
    <property type="entry name" value="NADP_OxRdtase_dom"/>
</dbReference>
<protein>
    <submittedName>
        <fullName evidence="4">AKR7A2 isoform 4</fullName>
    </submittedName>
</protein>
<name>A0A2J8T2C6_PONAB</name>
<evidence type="ECO:0000256" key="2">
    <source>
        <dbReference type="ARBA" id="ARBA00038157"/>
    </source>
</evidence>
<dbReference type="PANTHER" id="PTHR43364">
    <property type="entry name" value="NADH-SPECIFIC METHYLGLYOXAL REDUCTASE-RELATED"/>
    <property type="match status" value="1"/>
</dbReference>
<comment type="similarity">
    <text evidence="2">Belongs to the aldo/keto reductase family. Aldo/keto reductase 2 subfamily.</text>
</comment>
<dbReference type="AlphaFoldDB" id="A0A2J8T2C6"/>